<evidence type="ECO:0000313" key="3">
    <source>
        <dbReference type="Proteomes" id="UP001142291"/>
    </source>
</evidence>
<accession>A0A9W6M588</accession>
<evidence type="ECO:0000313" key="2">
    <source>
        <dbReference type="EMBL" id="GLJ94380.1"/>
    </source>
</evidence>
<evidence type="ECO:0000256" key="1">
    <source>
        <dbReference type="SAM" id="Phobius"/>
    </source>
</evidence>
<feature type="transmembrane region" description="Helical" evidence="1">
    <location>
        <begin position="55"/>
        <end position="74"/>
    </location>
</feature>
<dbReference type="AlphaFoldDB" id="A0A9W6M588"/>
<name>A0A9W6M588_9MICO</name>
<organism evidence="2 3">
    <name type="scientific">Microbacterium dextranolyticum</name>
    <dbReference type="NCBI Taxonomy" id="36806"/>
    <lineage>
        <taxon>Bacteria</taxon>
        <taxon>Bacillati</taxon>
        <taxon>Actinomycetota</taxon>
        <taxon>Actinomycetes</taxon>
        <taxon>Micrococcales</taxon>
        <taxon>Microbacteriaceae</taxon>
        <taxon>Microbacterium</taxon>
    </lineage>
</organism>
<gene>
    <name evidence="2" type="ORF">GCM10017591_04410</name>
</gene>
<sequence>MNLVRLWTIARLELLQRVRTVSWYVLLGLFGLALLGVTALSFLSYGGWGTGGAGVYSVVVCVTLLLVLLVSPTLSGNSINGDRDAATLAPVQVTLATTAEILFGKFLAAWITGLAFALVAAPFLVVATLAGDVNPLTVVVSLAILVVETGIISGIGVALSGILARPLFSVVATYLVVAALAVGSLIGFGLLGSAMSSEGISHNRSLAYDEHGNVICTDGSKRCYDDPEAMVCADWVTNTYRVPRFDRVWWMLSANPFVILADAAPTRFDARGNPDDAFGWMKSSVRSAQIAPTLESSWDECDPANYRGDVDGRSGYKTPEQIIAQTVPSWFVGLAVQLALTGLLLWWAWARTRTPARTLPPGTRIA</sequence>
<protein>
    <submittedName>
        <fullName evidence="2">ABC transporter permease</fullName>
    </submittedName>
</protein>
<dbReference type="Proteomes" id="UP001142291">
    <property type="component" value="Unassembled WGS sequence"/>
</dbReference>
<feature type="transmembrane region" description="Helical" evidence="1">
    <location>
        <begin position="107"/>
        <end position="130"/>
    </location>
</feature>
<reference evidence="2" key="2">
    <citation type="submission" date="2023-01" db="EMBL/GenBank/DDBJ databases">
        <authorList>
            <person name="Sun Q."/>
            <person name="Evtushenko L."/>
        </authorList>
    </citation>
    <scope>NUCLEOTIDE SEQUENCE</scope>
    <source>
        <strain evidence="2">VKM Ac-1940</strain>
    </source>
</reference>
<reference evidence="2" key="1">
    <citation type="journal article" date="2014" name="Int. J. Syst. Evol. Microbiol.">
        <title>Complete genome sequence of Corynebacterium casei LMG S-19264T (=DSM 44701T), isolated from a smear-ripened cheese.</title>
        <authorList>
            <consortium name="US DOE Joint Genome Institute (JGI-PGF)"/>
            <person name="Walter F."/>
            <person name="Albersmeier A."/>
            <person name="Kalinowski J."/>
            <person name="Ruckert C."/>
        </authorList>
    </citation>
    <scope>NUCLEOTIDE SEQUENCE</scope>
    <source>
        <strain evidence="2">VKM Ac-1940</strain>
    </source>
</reference>
<keyword evidence="1" id="KW-0812">Transmembrane</keyword>
<dbReference type="RefSeq" id="WP_204962884.1">
    <property type="nucleotide sequence ID" value="NZ_BAAAUR010000008.1"/>
</dbReference>
<proteinExistence type="predicted"/>
<keyword evidence="1" id="KW-1133">Transmembrane helix</keyword>
<feature type="transmembrane region" description="Helical" evidence="1">
    <location>
        <begin position="21"/>
        <end position="43"/>
    </location>
</feature>
<keyword evidence="3" id="KW-1185">Reference proteome</keyword>
<feature type="transmembrane region" description="Helical" evidence="1">
    <location>
        <begin position="136"/>
        <end position="159"/>
    </location>
</feature>
<feature type="transmembrane region" description="Helical" evidence="1">
    <location>
        <begin position="330"/>
        <end position="349"/>
    </location>
</feature>
<keyword evidence="1" id="KW-0472">Membrane</keyword>
<feature type="transmembrane region" description="Helical" evidence="1">
    <location>
        <begin position="171"/>
        <end position="195"/>
    </location>
</feature>
<comment type="caution">
    <text evidence="2">The sequence shown here is derived from an EMBL/GenBank/DDBJ whole genome shotgun (WGS) entry which is preliminary data.</text>
</comment>
<dbReference type="EMBL" id="BSER01000002">
    <property type="protein sequence ID" value="GLJ94380.1"/>
    <property type="molecule type" value="Genomic_DNA"/>
</dbReference>